<proteinExistence type="predicted"/>
<dbReference type="Proteomes" id="UP000576082">
    <property type="component" value="Unassembled WGS sequence"/>
</dbReference>
<protein>
    <submittedName>
        <fullName evidence="2">Uncharacterized protein</fullName>
    </submittedName>
</protein>
<sequence length="142" mass="15710">MLKKAFFLSLALGFLFLGKCYAQIELESGKYVVIISNTGANMPFKHCDPGTNTTGHRITNIKLTGSKELVVNLPYTVRVTYDYAELVFNSTNSQCEGTASSKSTTFRLTNTNGQRSSLTSTSDGIQLSYYSYYISEDKPKAK</sequence>
<dbReference type="RefSeq" id="WP_169657880.1">
    <property type="nucleotide sequence ID" value="NZ_JABANE010000045.1"/>
</dbReference>
<dbReference type="EMBL" id="JABANE010000045">
    <property type="protein sequence ID" value="NME69614.1"/>
    <property type="molecule type" value="Genomic_DNA"/>
</dbReference>
<reference evidence="2 3" key="1">
    <citation type="submission" date="2020-04" db="EMBL/GenBank/DDBJ databases">
        <title>Flammeovirga sp. SR4, a novel species isolated from seawater.</title>
        <authorList>
            <person name="Wang X."/>
        </authorList>
    </citation>
    <scope>NUCLEOTIDE SEQUENCE [LARGE SCALE GENOMIC DNA]</scope>
    <source>
        <strain evidence="2 3">ATCC 23126</strain>
    </source>
</reference>
<keyword evidence="3" id="KW-1185">Reference proteome</keyword>
<evidence type="ECO:0000256" key="1">
    <source>
        <dbReference type="SAM" id="SignalP"/>
    </source>
</evidence>
<name>A0A7X9XAH1_9BACT</name>
<comment type="caution">
    <text evidence="2">The sequence shown here is derived from an EMBL/GenBank/DDBJ whole genome shotgun (WGS) entry which is preliminary data.</text>
</comment>
<organism evidence="2 3">
    <name type="scientific">Flammeovirga aprica JL-4</name>
    <dbReference type="NCBI Taxonomy" id="694437"/>
    <lineage>
        <taxon>Bacteria</taxon>
        <taxon>Pseudomonadati</taxon>
        <taxon>Bacteroidota</taxon>
        <taxon>Cytophagia</taxon>
        <taxon>Cytophagales</taxon>
        <taxon>Flammeovirgaceae</taxon>
        <taxon>Flammeovirga</taxon>
    </lineage>
</organism>
<keyword evidence="1" id="KW-0732">Signal</keyword>
<evidence type="ECO:0000313" key="3">
    <source>
        <dbReference type="Proteomes" id="UP000576082"/>
    </source>
</evidence>
<feature type="chain" id="PRO_5031414510" evidence="1">
    <location>
        <begin position="23"/>
        <end position="142"/>
    </location>
</feature>
<evidence type="ECO:0000313" key="2">
    <source>
        <dbReference type="EMBL" id="NME69614.1"/>
    </source>
</evidence>
<accession>A0A7X9XAH1</accession>
<gene>
    <name evidence="2" type="ORF">HHU12_16670</name>
</gene>
<dbReference type="AlphaFoldDB" id="A0A7X9XAH1"/>
<feature type="signal peptide" evidence="1">
    <location>
        <begin position="1"/>
        <end position="22"/>
    </location>
</feature>